<keyword evidence="6" id="KW-1185">Reference proteome</keyword>
<dbReference type="Proteomes" id="UP000276888">
    <property type="component" value="Chromosome"/>
</dbReference>
<reference evidence="5 6" key="1">
    <citation type="submission" date="2018-08" db="EMBL/GenBank/DDBJ databases">
        <title>Microbacterium lemovicicum sp. nov., a bacterium isolated from a natural uranium-rich soil.</title>
        <authorList>
            <person name="ORTET P."/>
        </authorList>
    </citation>
    <scope>NUCLEOTIDE SEQUENCE [LARGE SCALE GENOMIC DNA]</scope>
    <source>
        <strain evidence="5 6">Viu22</strain>
    </source>
</reference>
<keyword evidence="3" id="KW-0804">Transcription</keyword>
<name>A0A3Q9J2T2_9MICO</name>
<gene>
    <name evidence="5" type="primary">ytrA_2</name>
    <name evidence="5" type="ORF">CVS47_01174</name>
</gene>
<accession>A0A3Q9J2T2</accession>
<evidence type="ECO:0000256" key="2">
    <source>
        <dbReference type="ARBA" id="ARBA00023125"/>
    </source>
</evidence>
<dbReference type="EMBL" id="CP031423">
    <property type="protein sequence ID" value="AZS36567.1"/>
    <property type="molecule type" value="Genomic_DNA"/>
</dbReference>
<dbReference type="GO" id="GO:0003677">
    <property type="term" value="F:DNA binding"/>
    <property type="evidence" value="ECO:0007669"/>
    <property type="project" value="UniProtKB-KW"/>
</dbReference>
<dbReference type="PANTHER" id="PTHR38445">
    <property type="entry name" value="HTH-TYPE TRANSCRIPTIONAL REPRESSOR YTRA"/>
    <property type="match status" value="1"/>
</dbReference>
<dbReference type="RefSeq" id="WP_127095247.1">
    <property type="nucleotide sequence ID" value="NZ_CP031423.1"/>
</dbReference>
<dbReference type="InterPro" id="IPR036390">
    <property type="entry name" value="WH_DNA-bd_sf"/>
</dbReference>
<dbReference type="GO" id="GO:0003700">
    <property type="term" value="F:DNA-binding transcription factor activity"/>
    <property type="evidence" value="ECO:0007669"/>
    <property type="project" value="InterPro"/>
</dbReference>
<dbReference type="PROSITE" id="PS50949">
    <property type="entry name" value="HTH_GNTR"/>
    <property type="match status" value="1"/>
</dbReference>
<dbReference type="Pfam" id="PF00392">
    <property type="entry name" value="GntR"/>
    <property type="match status" value="1"/>
</dbReference>
<dbReference type="Gene3D" id="1.10.10.10">
    <property type="entry name" value="Winged helix-like DNA-binding domain superfamily/Winged helix DNA-binding domain"/>
    <property type="match status" value="1"/>
</dbReference>
<dbReference type="CDD" id="cd07377">
    <property type="entry name" value="WHTH_GntR"/>
    <property type="match status" value="1"/>
</dbReference>
<dbReference type="SMART" id="SM00345">
    <property type="entry name" value="HTH_GNTR"/>
    <property type="match status" value="1"/>
</dbReference>
<dbReference type="InterPro" id="IPR000524">
    <property type="entry name" value="Tscrpt_reg_HTH_GntR"/>
</dbReference>
<dbReference type="OrthoDB" id="4307011at2"/>
<evidence type="ECO:0000313" key="5">
    <source>
        <dbReference type="EMBL" id="AZS36567.1"/>
    </source>
</evidence>
<evidence type="ECO:0000313" key="6">
    <source>
        <dbReference type="Proteomes" id="UP000276888"/>
    </source>
</evidence>
<dbReference type="SUPFAM" id="SSF46785">
    <property type="entry name" value="Winged helix' DNA-binding domain"/>
    <property type="match status" value="1"/>
</dbReference>
<dbReference type="PANTHER" id="PTHR38445:SF9">
    <property type="entry name" value="HTH-TYPE TRANSCRIPTIONAL REPRESSOR YTRA"/>
    <property type="match status" value="1"/>
</dbReference>
<keyword evidence="1" id="KW-0805">Transcription regulation</keyword>
<evidence type="ECO:0000256" key="1">
    <source>
        <dbReference type="ARBA" id="ARBA00023015"/>
    </source>
</evidence>
<proteinExistence type="predicted"/>
<organism evidence="5 6">
    <name type="scientific">Microbacterium lemovicicum</name>
    <dbReference type="NCBI Taxonomy" id="1072463"/>
    <lineage>
        <taxon>Bacteria</taxon>
        <taxon>Bacillati</taxon>
        <taxon>Actinomycetota</taxon>
        <taxon>Actinomycetes</taxon>
        <taxon>Micrococcales</taxon>
        <taxon>Microbacteriaceae</taxon>
        <taxon>Microbacterium</taxon>
    </lineage>
</organism>
<dbReference type="KEGG" id="mlv:CVS47_01174"/>
<keyword evidence="2" id="KW-0238">DNA-binding</keyword>
<protein>
    <submittedName>
        <fullName evidence="5">HTH-type transcriptional repressor YtrA</fullName>
    </submittedName>
</protein>
<dbReference type="AlphaFoldDB" id="A0A3Q9J2T2"/>
<evidence type="ECO:0000259" key="4">
    <source>
        <dbReference type="PROSITE" id="PS50949"/>
    </source>
</evidence>
<dbReference type="InterPro" id="IPR036388">
    <property type="entry name" value="WH-like_DNA-bd_sf"/>
</dbReference>
<feature type="domain" description="HTH gntR-type" evidence="4">
    <location>
        <begin position="18"/>
        <end position="86"/>
    </location>
</feature>
<sequence>MTDTADVSGLRIDPASPLPPYEQLRIGVVDAVGAGRLVAGARLPAVRRLAEDLGVAPGTVARAYKELEAAGFVQTLGRNGTVISPQGDPARQQAQRAAAAFAGEMRSLRIGDDDARALVDAALRGGATDLGRPRA</sequence>
<evidence type="ECO:0000256" key="3">
    <source>
        <dbReference type="ARBA" id="ARBA00023163"/>
    </source>
</evidence>